<organism evidence="2 3">
    <name type="scientific">Polyangium spumosum</name>
    <dbReference type="NCBI Taxonomy" id="889282"/>
    <lineage>
        <taxon>Bacteria</taxon>
        <taxon>Pseudomonadati</taxon>
        <taxon>Myxococcota</taxon>
        <taxon>Polyangia</taxon>
        <taxon>Polyangiales</taxon>
        <taxon>Polyangiaceae</taxon>
        <taxon>Polyangium</taxon>
    </lineage>
</organism>
<dbReference type="Proteomes" id="UP000440224">
    <property type="component" value="Unassembled WGS sequence"/>
</dbReference>
<keyword evidence="1" id="KW-0732">Signal</keyword>
<evidence type="ECO:0000256" key="1">
    <source>
        <dbReference type="SAM" id="SignalP"/>
    </source>
</evidence>
<accession>A0A6N7PQW2</accession>
<feature type="signal peptide" evidence="1">
    <location>
        <begin position="1"/>
        <end position="22"/>
    </location>
</feature>
<sequence>MKFALPLLLLSLALASPSSSYAARPAACASGLGQSGYDAGYSAQSRVLTQLWSDHHESCDELNAFKNSVVLDLTRDLPENVFLRCRRVGMIQAFEDAISRISATCTSNCSLDLDPYAKISAQIFCKGAAPAAFAEELRKEGVQTPICGSEDWVACRQKVMNEAQAACSERATVRRDELDQLAAVACRAAQ</sequence>
<evidence type="ECO:0000313" key="2">
    <source>
        <dbReference type="EMBL" id="MRG93196.1"/>
    </source>
</evidence>
<dbReference type="RefSeq" id="WP_153820057.1">
    <property type="nucleotide sequence ID" value="NZ_WJIE01000004.1"/>
</dbReference>
<dbReference type="AlphaFoldDB" id="A0A6N7PQW2"/>
<gene>
    <name evidence="2" type="ORF">GF068_14825</name>
</gene>
<comment type="caution">
    <text evidence="2">The sequence shown here is derived from an EMBL/GenBank/DDBJ whole genome shotgun (WGS) entry which is preliminary data.</text>
</comment>
<protein>
    <submittedName>
        <fullName evidence="2">Uncharacterized protein</fullName>
    </submittedName>
</protein>
<feature type="chain" id="PRO_5026941713" evidence="1">
    <location>
        <begin position="23"/>
        <end position="190"/>
    </location>
</feature>
<proteinExistence type="predicted"/>
<name>A0A6N7PQW2_9BACT</name>
<evidence type="ECO:0000313" key="3">
    <source>
        <dbReference type="Proteomes" id="UP000440224"/>
    </source>
</evidence>
<reference evidence="2 3" key="1">
    <citation type="submission" date="2019-10" db="EMBL/GenBank/DDBJ databases">
        <title>A soil myxobacterium in the family Polyangiaceae.</title>
        <authorList>
            <person name="Li Y."/>
            <person name="Wang J."/>
        </authorList>
    </citation>
    <scope>NUCLEOTIDE SEQUENCE [LARGE SCALE GENOMIC DNA]</scope>
    <source>
        <strain evidence="2 3">DSM 14734</strain>
    </source>
</reference>
<dbReference type="EMBL" id="WJIE01000004">
    <property type="protein sequence ID" value="MRG93196.1"/>
    <property type="molecule type" value="Genomic_DNA"/>
</dbReference>
<keyword evidence="3" id="KW-1185">Reference proteome</keyword>